<gene>
    <name evidence="1" type="ORF">GA0061103_3660</name>
</gene>
<evidence type="ECO:0000313" key="1">
    <source>
        <dbReference type="EMBL" id="SCB26492.1"/>
    </source>
</evidence>
<dbReference type="EMBL" id="FMAG01000003">
    <property type="protein sequence ID" value="SCB26492.1"/>
    <property type="molecule type" value="Genomic_DNA"/>
</dbReference>
<proteinExistence type="predicted"/>
<keyword evidence="2" id="KW-1185">Reference proteome</keyword>
<organism evidence="1 2">
    <name type="scientific">Rhizobium multihospitium</name>
    <dbReference type="NCBI Taxonomy" id="410764"/>
    <lineage>
        <taxon>Bacteria</taxon>
        <taxon>Pseudomonadati</taxon>
        <taxon>Pseudomonadota</taxon>
        <taxon>Alphaproteobacteria</taxon>
        <taxon>Hyphomicrobiales</taxon>
        <taxon>Rhizobiaceae</taxon>
        <taxon>Rhizobium/Agrobacterium group</taxon>
        <taxon>Rhizobium</taxon>
    </lineage>
</organism>
<name>A0A1C3VFD7_9HYPH</name>
<reference evidence="2" key="1">
    <citation type="submission" date="2016-08" db="EMBL/GenBank/DDBJ databases">
        <authorList>
            <person name="Varghese N."/>
            <person name="Submissions Spin"/>
        </authorList>
    </citation>
    <scope>NUCLEOTIDE SEQUENCE [LARGE SCALE GENOMIC DNA]</scope>
    <source>
        <strain evidence="2">HAMBI 2975</strain>
    </source>
</reference>
<protein>
    <submittedName>
        <fullName evidence="1">Uncharacterized protein</fullName>
    </submittedName>
</protein>
<dbReference type="AlphaFoldDB" id="A0A1C3VFD7"/>
<accession>A0A1C3VFD7</accession>
<sequence>MYGSVEIRPTETLFLRLMTILGEDLRSFTCLNIKIYENEIISGPVVFLRLAFTHKSGI</sequence>
<dbReference type="Proteomes" id="UP000199101">
    <property type="component" value="Unassembled WGS sequence"/>
</dbReference>
<evidence type="ECO:0000313" key="2">
    <source>
        <dbReference type="Proteomes" id="UP000199101"/>
    </source>
</evidence>